<dbReference type="EMBL" id="MU157827">
    <property type="protein sequence ID" value="KAF9534094.1"/>
    <property type="molecule type" value="Genomic_DNA"/>
</dbReference>
<proteinExistence type="predicted"/>
<evidence type="ECO:0000313" key="3">
    <source>
        <dbReference type="Proteomes" id="UP000807306"/>
    </source>
</evidence>
<comment type="caution">
    <text evidence="2">The sequence shown here is derived from an EMBL/GenBank/DDBJ whole genome shotgun (WGS) entry which is preliminary data.</text>
</comment>
<feature type="compositionally biased region" description="Polar residues" evidence="1">
    <location>
        <begin position="117"/>
        <end position="128"/>
    </location>
</feature>
<gene>
    <name evidence="2" type="ORF">CPB83DRAFT_423095</name>
</gene>
<feature type="compositionally biased region" description="Acidic residues" evidence="1">
    <location>
        <begin position="130"/>
        <end position="142"/>
    </location>
</feature>
<accession>A0A9P6JVN8</accession>
<reference evidence="2" key="1">
    <citation type="submission" date="2020-11" db="EMBL/GenBank/DDBJ databases">
        <authorList>
            <consortium name="DOE Joint Genome Institute"/>
            <person name="Ahrendt S."/>
            <person name="Riley R."/>
            <person name="Andreopoulos W."/>
            <person name="Labutti K."/>
            <person name="Pangilinan J."/>
            <person name="Ruiz-Duenas F.J."/>
            <person name="Barrasa J.M."/>
            <person name="Sanchez-Garcia M."/>
            <person name="Camarero S."/>
            <person name="Miyauchi S."/>
            <person name="Serrano A."/>
            <person name="Linde D."/>
            <person name="Babiker R."/>
            <person name="Drula E."/>
            <person name="Ayuso-Fernandez I."/>
            <person name="Pacheco R."/>
            <person name="Padilla G."/>
            <person name="Ferreira P."/>
            <person name="Barriuso J."/>
            <person name="Kellner H."/>
            <person name="Castanera R."/>
            <person name="Alfaro M."/>
            <person name="Ramirez L."/>
            <person name="Pisabarro A.G."/>
            <person name="Kuo A."/>
            <person name="Tritt A."/>
            <person name="Lipzen A."/>
            <person name="He G."/>
            <person name="Yan M."/>
            <person name="Ng V."/>
            <person name="Cullen D."/>
            <person name="Martin F."/>
            <person name="Rosso M.-N."/>
            <person name="Henrissat B."/>
            <person name="Hibbett D."/>
            <person name="Martinez A.T."/>
            <person name="Grigoriev I.V."/>
        </authorList>
    </citation>
    <scope>NUCLEOTIDE SEQUENCE</scope>
    <source>
        <strain evidence="2">CBS 506.95</strain>
    </source>
</reference>
<dbReference type="AlphaFoldDB" id="A0A9P6JVN8"/>
<feature type="compositionally biased region" description="Polar residues" evidence="1">
    <location>
        <begin position="56"/>
        <end position="89"/>
    </location>
</feature>
<feature type="compositionally biased region" description="Polar residues" evidence="1">
    <location>
        <begin position="1"/>
        <end position="21"/>
    </location>
</feature>
<protein>
    <submittedName>
        <fullName evidence="2">Uncharacterized protein</fullName>
    </submittedName>
</protein>
<evidence type="ECO:0000256" key="1">
    <source>
        <dbReference type="SAM" id="MobiDB-lite"/>
    </source>
</evidence>
<dbReference type="Proteomes" id="UP000807306">
    <property type="component" value="Unassembled WGS sequence"/>
</dbReference>
<name>A0A9P6JVN8_9AGAR</name>
<sequence length="157" mass="17231">MGQSYMLTISPISFSDSPDTQRLSKRGRQEPGDSHILVVRYGRDESPTPRRPHTSHLATNTGLASSTTASYETSGRNISAGTASGSLSLPRSARNVFAEKRRSQLQGLARDAERRSGQSSRLSASRGANTEEDIDLDDESIELPEKPTRVKNPFRTR</sequence>
<feature type="region of interest" description="Disordered" evidence="1">
    <location>
        <begin position="1"/>
        <end position="157"/>
    </location>
</feature>
<evidence type="ECO:0000313" key="2">
    <source>
        <dbReference type="EMBL" id="KAF9534094.1"/>
    </source>
</evidence>
<organism evidence="2 3">
    <name type="scientific">Crepidotus variabilis</name>
    <dbReference type="NCBI Taxonomy" id="179855"/>
    <lineage>
        <taxon>Eukaryota</taxon>
        <taxon>Fungi</taxon>
        <taxon>Dikarya</taxon>
        <taxon>Basidiomycota</taxon>
        <taxon>Agaricomycotina</taxon>
        <taxon>Agaricomycetes</taxon>
        <taxon>Agaricomycetidae</taxon>
        <taxon>Agaricales</taxon>
        <taxon>Agaricineae</taxon>
        <taxon>Crepidotaceae</taxon>
        <taxon>Crepidotus</taxon>
    </lineage>
</organism>
<keyword evidence="3" id="KW-1185">Reference proteome</keyword>